<dbReference type="SUPFAM" id="SSF54768">
    <property type="entry name" value="dsRNA-binding domain-like"/>
    <property type="match status" value="1"/>
</dbReference>
<feature type="region of interest" description="Disordered" evidence="6">
    <location>
        <begin position="484"/>
        <end position="608"/>
    </location>
</feature>
<dbReference type="SUPFAM" id="SSF69065">
    <property type="entry name" value="RNase III domain-like"/>
    <property type="match status" value="1"/>
</dbReference>
<dbReference type="PROSITE" id="PS50137">
    <property type="entry name" value="DS_RBD"/>
    <property type="match status" value="1"/>
</dbReference>
<dbReference type="EMBL" id="KV441552">
    <property type="protein sequence ID" value="OAG05590.1"/>
    <property type="molecule type" value="Genomic_DNA"/>
</dbReference>
<evidence type="ECO:0000256" key="3">
    <source>
        <dbReference type="ARBA" id="ARBA00022801"/>
    </source>
</evidence>
<feature type="domain" description="DRBM" evidence="7">
    <location>
        <begin position="330"/>
        <end position="405"/>
    </location>
</feature>
<dbReference type="RefSeq" id="XP_018035955.1">
    <property type="nucleotide sequence ID" value="XM_018181970.1"/>
</dbReference>
<dbReference type="PROSITE" id="PS50142">
    <property type="entry name" value="RNASE_3_2"/>
    <property type="match status" value="1"/>
</dbReference>
<reference evidence="9 10" key="1">
    <citation type="submission" date="2016-05" db="EMBL/GenBank/DDBJ databases">
        <title>Comparative analysis of secretome profiles of manganese(II)-oxidizing ascomycete fungi.</title>
        <authorList>
            <consortium name="DOE Joint Genome Institute"/>
            <person name="Zeiner C.A."/>
            <person name="Purvine S.O."/>
            <person name="Zink E.M."/>
            <person name="Wu S."/>
            <person name="Pasa-Tolic L."/>
            <person name="Chaput D.L."/>
            <person name="Haridas S."/>
            <person name="Grigoriev I.V."/>
            <person name="Santelli C.M."/>
            <person name="Hansel C.M."/>
        </authorList>
    </citation>
    <scope>NUCLEOTIDE SEQUENCE [LARGE SCALE GENOMIC DNA]</scope>
    <source>
        <strain evidence="9 10">AP3s5-JAC2a</strain>
    </source>
</reference>
<feature type="compositionally biased region" description="Basic and acidic residues" evidence="6">
    <location>
        <begin position="484"/>
        <end position="494"/>
    </location>
</feature>
<feature type="compositionally biased region" description="Polar residues" evidence="6">
    <location>
        <begin position="510"/>
        <end position="520"/>
    </location>
</feature>
<dbReference type="GO" id="GO:0006364">
    <property type="term" value="P:rRNA processing"/>
    <property type="evidence" value="ECO:0007669"/>
    <property type="project" value="TreeGrafter"/>
</dbReference>
<dbReference type="AlphaFoldDB" id="A0A177CFT3"/>
<dbReference type="SMART" id="SM00535">
    <property type="entry name" value="RIBOc"/>
    <property type="match status" value="1"/>
</dbReference>
<dbReference type="CDD" id="cd00593">
    <property type="entry name" value="RIBOc"/>
    <property type="match status" value="1"/>
</dbReference>
<dbReference type="PANTHER" id="PTHR11207">
    <property type="entry name" value="RIBONUCLEASE III"/>
    <property type="match status" value="1"/>
</dbReference>
<evidence type="ECO:0000313" key="9">
    <source>
        <dbReference type="EMBL" id="OAG05590.1"/>
    </source>
</evidence>
<dbReference type="InterPro" id="IPR000999">
    <property type="entry name" value="RNase_III_dom"/>
</dbReference>
<dbReference type="Pfam" id="PF00636">
    <property type="entry name" value="Ribonuclease_3"/>
    <property type="match status" value="1"/>
</dbReference>
<evidence type="ECO:0000256" key="1">
    <source>
        <dbReference type="ARBA" id="ARBA00022722"/>
    </source>
</evidence>
<evidence type="ECO:0000256" key="5">
    <source>
        <dbReference type="PROSITE-ProRule" id="PRU00266"/>
    </source>
</evidence>
<dbReference type="InParanoid" id="A0A177CFT3"/>
<gene>
    <name evidence="9" type="ORF">CC84DRAFT_1205357</name>
</gene>
<dbReference type="Proteomes" id="UP000077069">
    <property type="component" value="Unassembled WGS sequence"/>
</dbReference>
<keyword evidence="3" id="KW-0378">Hydrolase</keyword>
<dbReference type="InterPro" id="IPR014720">
    <property type="entry name" value="dsRBD_dom"/>
</dbReference>
<keyword evidence="1" id="KW-0540">Nuclease</keyword>
<dbReference type="Gene3D" id="1.10.1520.10">
    <property type="entry name" value="Ribonuclease III domain"/>
    <property type="match status" value="1"/>
</dbReference>
<accession>A0A177CFT3</accession>
<evidence type="ECO:0000313" key="10">
    <source>
        <dbReference type="Proteomes" id="UP000077069"/>
    </source>
</evidence>
<proteinExistence type="predicted"/>
<evidence type="ECO:0000259" key="8">
    <source>
        <dbReference type="PROSITE" id="PS50142"/>
    </source>
</evidence>
<dbReference type="GO" id="GO:0006369">
    <property type="term" value="P:termination of RNA polymerase II transcription"/>
    <property type="evidence" value="ECO:0007669"/>
    <property type="project" value="TreeGrafter"/>
</dbReference>
<feature type="compositionally biased region" description="Polar residues" evidence="6">
    <location>
        <begin position="17"/>
        <end position="57"/>
    </location>
</feature>
<keyword evidence="10" id="KW-1185">Reference proteome</keyword>
<feature type="compositionally biased region" description="Basic and acidic residues" evidence="6">
    <location>
        <begin position="533"/>
        <end position="551"/>
    </location>
</feature>
<dbReference type="GO" id="GO:0003723">
    <property type="term" value="F:RNA binding"/>
    <property type="evidence" value="ECO:0007669"/>
    <property type="project" value="UniProtKB-UniRule"/>
</dbReference>
<dbReference type="InterPro" id="IPR036389">
    <property type="entry name" value="RNase_III_sf"/>
</dbReference>
<dbReference type="STRING" id="1460663.A0A177CFT3"/>
<keyword evidence="4 5" id="KW-0694">RNA-binding</keyword>
<organism evidence="9 10">
    <name type="scientific">Paraphaeosphaeria sporulosa</name>
    <dbReference type="NCBI Taxonomy" id="1460663"/>
    <lineage>
        <taxon>Eukaryota</taxon>
        <taxon>Fungi</taxon>
        <taxon>Dikarya</taxon>
        <taxon>Ascomycota</taxon>
        <taxon>Pezizomycotina</taxon>
        <taxon>Dothideomycetes</taxon>
        <taxon>Pleosporomycetidae</taxon>
        <taxon>Pleosporales</taxon>
        <taxon>Massarineae</taxon>
        <taxon>Didymosphaeriaceae</taxon>
        <taxon>Paraphaeosphaeria</taxon>
    </lineage>
</organism>
<feature type="domain" description="RNase III" evidence="8">
    <location>
        <begin position="181"/>
        <end position="298"/>
    </location>
</feature>
<keyword evidence="2" id="KW-0255">Endonuclease</keyword>
<dbReference type="Gene3D" id="3.30.160.20">
    <property type="match status" value="1"/>
</dbReference>
<dbReference type="GO" id="GO:0004525">
    <property type="term" value="F:ribonuclease III activity"/>
    <property type="evidence" value="ECO:0007669"/>
    <property type="project" value="InterPro"/>
</dbReference>
<dbReference type="GeneID" id="28765456"/>
<dbReference type="GO" id="GO:0005654">
    <property type="term" value="C:nucleoplasm"/>
    <property type="evidence" value="ECO:0007669"/>
    <property type="project" value="TreeGrafter"/>
</dbReference>
<feature type="region of interest" description="Disordered" evidence="6">
    <location>
        <begin position="1"/>
        <end position="64"/>
    </location>
</feature>
<dbReference type="GO" id="GO:0034475">
    <property type="term" value="P:U4 snRNA 3'-end processing"/>
    <property type="evidence" value="ECO:0007669"/>
    <property type="project" value="TreeGrafter"/>
</dbReference>
<protein>
    <submittedName>
        <fullName evidence="9">Uncharacterized protein</fullName>
    </submittedName>
</protein>
<sequence>MSSYGAQKRGGGFDHYSNGNSQKYARPDNSNFHPRNPNFNAHQPRNHNYPTSQSGPPTSKERRGETAHLDYIDRLPDSSKCEPCKLAKEEADAGIIGLLAKVEADEQMPEGDKDILRCAGELRRLLSARNDKKHAKQMKQLDKARPFEGKYVMIPGYIEQQIEKAKSLPSLPPIEPSLEVQVFTHASVYESKAKAKGLTSTDDLTYERLEFIGDAYLEVIATRLIAHRLPHLDVPSQAHFREQLVRNDTLAKFSNDYGLVDRMKHASHLKPGTASKVWTKITADVFEAYVAAVVLSDPVEGFLTAEKWMNQLWAEQVLEYRAPILVENVNAQEELHRLIQMNHIKVTYMEEKQMEMTATGVQQYYQGVYLTGWGYENEWLGSGVGRNKSQAAVNAAQDALTRNNNALQTATSKKKEFLAHQQIERDQKRADLRRQAAAGDEEAIAELRRIISNDIRIKTKLAGKGDEAAAATLKELIAEEAALPKEVDSKDGDGRNAQSQISGRADETKGYTQFQNTANGNPNTTPSKKTKKNKDAIREGSKTTKDTKLSSEDFLANIMAGGNTELTAAKDTRKDGSSWLEKEQKKKEKEERKKQEKMAKKDKRANAA</sequence>
<evidence type="ECO:0000256" key="4">
    <source>
        <dbReference type="ARBA" id="ARBA00022884"/>
    </source>
</evidence>
<dbReference type="OrthoDB" id="2392202at2759"/>
<dbReference type="PANTHER" id="PTHR11207:SF0">
    <property type="entry name" value="RIBONUCLEASE 3"/>
    <property type="match status" value="1"/>
</dbReference>
<evidence type="ECO:0000256" key="6">
    <source>
        <dbReference type="SAM" id="MobiDB-lite"/>
    </source>
</evidence>
<feature type="compositionally biased region" description="Basic and acidic residues" evidence="6">
    <location>
        <begin position="568"/>
        <end position="599"/>
    </location>
</feature>
<evidence type="ECO:0000256" key="2">
    <source>
        <dbReference type="ARBA" id="ARBA00022759"/>
    </source>
</evidence>
<evidence type="ECO:0000259" key="7">
    <source>
        <dbReference type="PROSITE" id="PS50137"/>
    </source>
</evidence>
<name>A0A177CFT3_9PLEO</name>